<keyword evidence="5" id="KW-0611">Plant defense</keyword>
<dbReference type="InterPro" id="IPR038005">
    <property type="entry name" value="RX-like_CC"/>
</dbReference>
<dbReference type="GO" id="GO:0043531">
    <property type="term" value="F:ADP binding"/>
    <property type="evidence" value="ECO:0007669"/>
    <property type="project" value="InterPro"/>
</dbReference>
<dbReference type="OrthoDB" id="775811at2759"/>
<evidence type="ECO:0000259" key="10">
    <source>
        <dbReference type="Pfam" id="PF25019"/>
    </source>
</evidence>
<feature type="domain" description="NB-ARC" evidence="7">
    <location>
        <begin position="205"/>
        <end position="380"/>
    </location>
</feature>
<evidence type="ECO:0000256" key="4">
    <source>
        <dbReference type="ARBA" id="ARBA00022741"/>
    </source>
</evidence>
<dbReference type="Pfam" id="PF18052">
    <property type="entry name" value="Rx_N"/>
    <property type="match status" value="1"/>
</dbReference>
<dbReference type="EMBL" id="JACMSC010000009">
    <property type="protein sequence ID" value="KAG6508740.1"/>
    <property type="molecule type" value="Genomic_DNA"/>
</dbReference>
<organism evidence="11 12">
    <name type="scientific">Zingiber officinale</name>
    <name type="common">Ginger</name>
    <name type="synonym">Amomum zingiber</name>
    <dbReference type="NCBI Taxonomy" id="94328"/>
    <lineage>
        <taxon>Eukaryota</taxon>
        <taxon>Viridiplantae</taxon>
        <taxon>Streptophyta</taxon>
        <taxon>Embryophyta</taxon>
        <taxon>Tracheophyta</taxon>
        <taxon>Spermatophyta</taxon>
        <taxon>Magnoliopsida</taxon>
        <taxon>Liliopsida</taxon>
        <taxon>Zingiberales</taxon>
        <taxon>Zingiberaceae</taxon>
        <taxon>Zingiber</taxon>
    </lineage>
</organism>
<keyword evidence="6" id="KW-0067">ATP-binding</keyword>
<sequence>MKDTESDYMISLNTPERKYVPEAKHWQSVASFTMGDAVLSPFVSYVVNKALIEAEQELKLIAGVNKELSKFSQTYETIRAVLEDAEEKQVKNPTVRDWLRNLKDVFYEADDFLDEFAFQALRRKMEGGEQTSQVCGVLSCFGLSHLSFSTKAAHKIKDIRERLDGIAKERETLRLRELTDTGRFEILRRPPTSSLVDESTVFGREKDKENVIKLLLSEDNNNNTTSTLSVLPILGLGGLGKSTLAQIIYNDTRVTEHFDLRMWVFVSQNFNNIKLTNAMVEAATKSKFDLTNLNMLQETLAEKLKGKKFFLVLDDVWNENRVVWEQACLPLKTGRSGSKVVVTTRNQRVAEIMGTQPAYPLKRLSEDDCWTLFCRAAFAEDEFADNEKLKAIGKEIVSKLDGVPLAAKTVGSMLFAKYNEDDWQKVLNSEFWELPVNENDIMPPLKLSYQTLPSHLKQCFSYCSIFQKGYAFDKEKLIKIWMAQGFLQQQGEKQMEDVGSENFDDLLGRSFFHKVKGSYNMHDMMHALAQYVSIDECFIAQDGRLQGIPNKVRHLSLTSETLQPISLEALFGFSNLRTLIVLYGFNSNPVQVPTDLFIKLKCLRVLDFSNTFLEELPESISNLLHLRYLDLSATAIAKLPDSICRLWNLQTLRLRDCFSLKGLPNGITSLINLRYLEEDSRLISNVVGIGNLTSLRELPLFKVQKEIGHKITELKDMTELRGRLCILNLENVADAYEAKEAKLSSKRHIQALQLEWTDYGVPDWTDENVLECLQPHDNLKELYIEGYNGTRFPSWIGDPIFTCLTQVRLDYCKCINLPPLGQLQFLSHLQVQGLDEIKRVGNEFYGHGSNAGFPSLKALHFEEMQQWSEWSEVKKSHFPCIRELSIVRCPKLKGLPTLSSLSSMNISSCSSLRQLPVNMTRLERLAIQHCENIVVQPESYGLQSLLSLEQLDIENCPNFMSLAKLDEVHLPTSIRKLRISSCIGPENMIFKEIKSLTSLQSLEISDCRNLTSLPEGLHGLPSLESFYVIRCAMVEDFPEESLPKTLQYLSIEGCPTLSECCRKEIALDKHITDHVPNIIIDGQRVTRRKSSVPDQTIE</sequence>
<evidence type="ECO:0000313" key="11">
    <source>
        <dbReference type="EMBL" id="KAG6508740.1"/>
    </source>
</evidence>
<keyword evidence="2" id="KW-0433">Leucine-rich repeat</keyword>
<evidence type="ECO:0000256" key="6">
    <source>
        <dbReference type="ARBA" id="ARBA00022840"/>
    </source>
</evidence>
<protein>
    <submittedName>
        <fullName evidence="11">Uncharacterized protein</fullName>
    </submittedName>
</protein>
<evidence type="ECO:0000256" key="5">
    <source>
        <dbReference type="ARBA" id="ARBA00022821"/>
    </source>
</evidence>
<evidence type="ECO:0000256" key="3">
    <source>
        <dbReference type="ARBA" id="ARBA00022737"/>
    </source>
</evidence>
<proteinExistence type="inferred from homology"/>
<dbReference type="FunFam" id="1.10.10.10:FF:000322">
    <property type="entry name" value="Probable disease resistance protein At1g63360"/>
    <property type="match status" value="1"/>
</dbReference>
<keyword evidence="4" id="KW-0547">Nucleotide-binding</keyword>
<dbReference type="GO" id="GO:0005524">
    <property type="term" value="F:ATP binding"/>
    <property type="evidence" value="ECO:0007669"/>
    <property type="project" value="UniProtKB-KW"/>
</dbReference>
<evidence type="ECO:0000259" key="9">
    <source>
        <dbReference type="Pfam" id="PF23559"/>
    </source>
</evidence>
<dbReference type="PANTHER" id="PTHR36766">
    <property type="entry name" value="PLANT BROAD-SPECTRUM MILDEW RESISTANCE PROTEIN RPW8"/>
    <property type="match status" value="1"/>
</dbReference>
<keyword evidence="12" id="KW-1185">Reference proteome</keyword>
<evidence type="ECO:0000313" key="12">
    <source>
        <dbReference type="Proteomes" id="UP000734854"/>
    </source>
</evidence>
<comment type="caution">
    <text evidence="11">The sequence shown here is derived from an EMBL/GenBank/DDBJ whole genome shotgun (WGS) entry which is preliminary data.</text>
</comment>
<accession>A0A8J5GRS4</accession>
<dbReference type="PANTHER" id="PTHR36766:SF40">
    <property type="entry name" value="DISEASE RESISTANCE PROTEIN RGA3"/>
    <property type="match status" value="1"/>
</dbReference>
<comment type="similarity">
    <text evidence="1">Belongs to the disease resistance NB-LRR family.</text>
</comment>
<feature type="domain" description="Disease resistance protein winged helix" evidence="9">
    <location>
        <begin position="465"/>
        <end position="529"/>
    </location>
</feature>
<dbReference type="InterPro" id="IPR056789">
    <property type="entry name" value="LRR_R13L1-DRL21"/>
</dbReference>
<evidence type="ECO:0000259" key="7">
    <source>
        <dbReference type="Pfam" id="PF00931"/>
    </source>
</evidence>
<dbReference type="GO" id="GO:0002758">
    <property type="term" value="P:innate immune response-activating signaling pathway"/>
    <property type="evidence" value="ECO:0007669"/>
    <property type="project" value="UniProtKB-ARBA"/>
</dbReference>
<dbReference type="InterPro" id="IPR058922">
    <property type="entry name" value="WHD_DRP"/>
</dbReference>
<dbReference type="Pfam" id="PF00931">
    <property type="entry name" value="NB-ARC"/>
    <property type="match status" value="1"/>
</dbReference>
<feature type="domain" description="Disease resistance N-terminal" evidence="8">
    <location>
        <begin position="42"/>
        <end position="130"/>
    </location>
</feature>
<dbReference type="InterPro" id="IPR041118">
    <property type="entry name" value="Rx_N"/>
</dbReference>
<gene>
    <name evidence="11" type="ORF">ZIOFF_034121</name>
</gene>
<feature type="domain" description="R13L1/DRL21-like LRR repeat region" evidence="10">
    <location>
        <begin position="711"/>
        <end position="833"/>
    </location>
</feature>
<dbReference type="CDD" id="cd14798">
    <property type="entry name" value="RX-CC_like"/>
    <property type="match status" value="1"/>
</dbReference>
<keyword evidence="3" id="KW-0677">Repeat</keyword>
<evidence type="ECO:0000259" key="8">
    <source>
        <dbReference type="Pfam" id="PF18052"/>
    </source>
</evidence>
<dbReference type="Proteomes" id="UP000734854">
    <property type="component" value="Unassembled WGS sequence"/>
</dbReference>
<dbReference type="FunFam" id="3.40.50.300:FF:001091">
    <property type="entry name" value="Probable disease resistance protein At1g61300"/>
    <property type="match status" value="1"/>
</dbReference>
<dbReference type="Pfam" id="PF25019">
    <property type="entry name" value="LRR_R13L1-DRL21"/>
    <property type="match status" value="1"/>
</dbReference>
<evidence type="ECO:0000256" key="1">
    <source>
        <dbReference type="ARBA" id="ARBA00008894"/>
    </source>
</evidence>
<dbReference type="InterPro" id="IPR002182">
    <property type="entry name" value="NB-ARC"/>
</dbReference>
<reference evidence="11 12" key="1">
    <citation type="submission" date="2020-08" db="EMBL/GenBank/DDBJ databases">
        <title>Plant Genome Project.</title>
        <authorList>
            <person name="Zhang R.-G."/>
        </authorList>
    </citation>
    <scope>NUCLEOTIDE SEQUENCE [LARGE SCALE GENOMIC DNA]</scope>
    <source>
        <tissue evidence="11">Rhizome</tissue>
    </source>
</reference>
<evidence type="ECO:0000256" key="2">
    <source>
        <dbReference type="ARBA" id="ARBA00022614"/>
    </source>
</evidence>
<dbReference type="GO" id="GO:0042742">
    <property type="term" value="P:defense response to bacterium"/>
    <property type="evidence" value="ECO:0007669"/>
    <property type="project" value="UniProtKB-ARBA"/>
</dbReference>
<dbReference type="AlphaFoldDB" id="A0A8J5GRS4"/>
<dbReference type="GO" id="GO:0009626">
    <property type="term" value="P:plant-type hypersensitive response"/>
    <property type="evidence" value="ECO:0007669"/>
    <property type="project" value="UniProtKB-ARBA"/>
</dbReference>
<name>A0A8J5GRS4_ZINOF</name>
<dbReference type="Pfam" id="PF23559">
    <property type="entry name" value="WHD_DRP"/>
    <property type="match status" value="1"/>
</dbReference>